<dbReference type="GO" id="GO:0016491">
    <property type="term" value="F:oxidoreductase activity"/>
    <property type="evidence" value="ECO:0007669"/>
    <property type="project" value="UniProtKB-KW"/>
</dbReference>
<evidence type="ECO:0000259" key="2">
    <source>
        <dbReference type="Pfam" id="PF02668"/>
    </source>
</evidence>
<reference evidence="3" key="1">
    <citation type="submission" date="2017-07" db="EMBL/GenBank/DDBJ databases">
        <title>Taro Niue Genome Assembly and Annotation.</title>
        <authorList>
            <person name="Atibalentja N."/>
            <person name="Keating K."/>
            <person name="Fields C.J."/>
        </authorList>
    </citation>
    <scope>NUCLEOTIDE SEQUENCE</scope>
    <source>
        <strain evidence="3">Niue_2</strain>
        <tissue evidence="3">Leaf</tissue>
    </source>
</reference>
<keyword evidence="4" id="KW-1185">Reference proteome</keyword>
<dbReference type="Gene3D" id="3.60.130.10">
    <property type="entry name" value="Clavaminate synthase-like"/>
    <property type="match status" value="1"/>
</dbReference>
<dbReference type="Pfam" id="PF02668">
    <property type="entry name" value="TauD"/>
    <property type="match status" value="1"/>
</dbReference>
<comment type="caution">
    <text evidence="3">The sequence shown here is derived from an EMBL/GenBank/DDBJ whole genome shotgun (WGS) entry which is preliminary data.</text>
</comment>
<sequence>MGFAEGGLEGEKVFEGKIFPRTYLPPDETKAGASDLAKLVTGERKALWEALEQHGALLFRGFRVDAAEDLTGVVEAFGWEEMPYSYGRTMKAHRVFTASEDPVDKFINFHHEMSLVNESCSKMFFYCQQPSPENGQTAILRSDVLAKRMEEELPEVVAMLEEEGIRKVVRTAAGGEGDRKQGWQQMFKTEDEKDARQRAVEELGCDTVKLNEDGTAEFVYGPMNPMRVYGGRKVWWHSLHGHQGEERSMTVELGEGGPLPPAVVDIYSSVLEENGVDVKWRKGDVLVVDNLHAQHARRPGKDPRVVLVSLCK</sequence>
<dbReference type="InterPro" id="IPR050411">
    <property type="entry name" value="AlphaKG_dependent_hydroxylases"/>
</dbReference>
<dbReference type="InterPro" id="IPR003819">
    <property type="entry name" value="TauD/TfdA-like"/>
</dbReference>
<name>A0A843UTB2_COLES</name>
<feature type="domain" description="TauD/TfdA-like" evidence="2">
    <location>
        <begin position="35"/>
        <end position="305"/>
    </location>
</feature>
<evidence type="ECO:0000256" key="1">
    <source>
        <dbReference type="ARBA" id="ARBA00023002"/>
    </source>
</evidence>
<protein>
    <recommendedName>
        <fullName evidence="2">TauD/TfdA-like domain-containing protein</fullName>
    </recommendedName>
</protein>
<proteinExistence type="predicted"/>
<dbReference type="SUPFAM" id="SSF51197">
    <property type="entry name" value="Clavaminate synthase-like"/>
    <property type="match status" value="1"/>
</dbReference>
<evidence type="ECO:0000313" key="4">
    <source>
        <dbReference type="Proteomes" id="UP000652761"/>
    </source>
</evidence>
<keyword evidence="1" id="KW-0560">Oxidoreductase</keyword>
<dbReference type="InterPro" id="IPR042098">
    <property type="entry name" value="TauD-like_sf"/>
</dbReference>
<dbReference type="PANTHER" id="PTHR10696:SF21">
    <property type="entry name" value="TAUD_TFDA-LIKE DOMAIN-CONTAINING PROTEIN"/>
    <property type="match status" value="1"/>
</dbReference>
<organism evidence="3 4">
    <name type="scientific">Colocasia esculenta</name>
    <name type="common">Wild taro</name>
    <name type="synonym">Arum esculentum</name>
    <dbReference type="NCBI Taxonomy" id="4460"/>
    <lineage>
        <taxon>Eukaryota</taxon>
        <taxon>Viridiplantae</taxon>
        <taxon>Streptophyta</taxon>
        <taxon>Embryophyta</taxon>
        <taxon>Tracheophyta</taxon>
        <taxon>Spermatophyta</taxon>
        <taxon>Magnoliopsida</taxon>
        <taxon>Liliopsida</taxon>
        <taxon>Araceae</taxon>
        <taxon>Aroideae</taxon>
        <taxon>Colocasieae</taxon>
        <taxon>Colocasia</taxon>
    </lineage>
</organism>
<dbReference type="Proteomes" id="UP000652761">
    <property type="component" value="Unassembled WGS sequence"/>
</dbReference>
<dbReference type="PANTHER" id="PTHR10696">
    <property type="entry name" value="GAMMA-BUTYROBETAINE HYDROXYLASE-RELATED"/>
    <property type="match status" value="1"/>
</dbReference>
<dbReference type="EMBL" id="NMUH01000845">
    <property type="protein sequence ID" value="MQL85717.1"/>
    <property type="molecule type" value="Genomic_DNA"/>
</dbReference>
<dbReference type="AlphaFoldDB" id="A0A843UTB2"/>
<gene>
    <name evidence="3" type="ORF">Taro_018242</name>
</gene>
<dbReference type="OrthoDB" id="408743at2759"/>
<accession>A0A843UTB2</accession>
<evidence type="ECO:0000313" key="3">
    <source>
        <dbReference type="EMBL" id="MQL85717.1"/>
    </source>
</evidence>